<sequence>MQFNPFLPSPGLTSFV</sequence>
<protein>
    <submittedName>
        <fullName evidence="1">Uncharacterized protein</fullName>
    </submittedName>
</protein>
<name>A0A0E9RFQ9_ANGAN</name>
<dbReference type="AlphaFoldDB" id="A0A0E9RFQ9"/>
<organism evidence="1">
    <name type="scientific">Anguilla anguilla</name>
    <name type="common">European freshwater eel</name>
    <name type="synonym">Muraena anguilla</name>
    <dbReference type="NCBI Taxonomy" id="7936"/>
    <lineage>
        <taxon>Eukaryota</taxon>
        <taxon>Metazoa</taxon>
        <taxon>Chordata</taxon>
        <taxon>Craniata</taxon>
        <taxon>Vertebrata</taxon>
        <taxon>Euteleostomi</taxon>
        <taxon>Actinopterygii</taxon>
        <taxon>Neopterygii</taxon>
        <taxon>Teleostei</taxon>
        <taxon>Anguilliformes</taxon>
        <taxon>Anguillidae</taxon>
        <taxon>Anguilla</taxon>
    </lineage>
</organism>
<accession>A0A0E9RFQ9</accession>
<dbReference type="EMBL" id="GBXM01081292">
    <property type="protein sequence ID" value="JAH27285.1"/>
    <property type="molecule type" value="Transcribed_RNA"/>
</dbReference>
<reference evidence="1" key="1">
    <citation type="submission" date="2014-11" db="EMBL/GenBank/DDBJ databases">
        <authorList>
            <person name="Amaro Gonzalez C."/>
        </authorList>
    </citation>
    <scope>NUCLEOTIDE SEQUENCE</scope>
</reference>
<reference evidence="1" key="2">
    <citation type="journal article" date="2015" name="Fish Shellfish Immunol.">
        <title>Early steps in the European eel (Anguilla anguilla)-Vibrio vulnificus interaction in the gills: Role of the RtxA13 toxin.</title>
        <authorList>
            <person name="Callol A."/>
            <person name="Pajuelo D."/>
            <person name="Ebbesson L."/>
            <person name="Teles M."/>
            <person name="MacKenzie S."/>
            <person name="Amaro C."/>
        </authorList>
    </citation>
    <scope>NUCLEOTIDE SEQUENCE</scope>
</reference>
<proteinExistence type="predicted"/>
<evidence type="ECO:0000313" key="1">
    <source>
        <dbReference type="EMBL" id="JAH27285.1"/>
    </source>
</evidence>